<organism evidence="1">
    <name type="scientific">bioreactor metagenome</name>
    <dbReference type="NCBI Taxonomy" id="1076179"/>
    <lineage>
        <taxon>unclassified sequences</taxon>
        <taxon>metagenomes</taxon>
        <taxon>ecological metagenomes</taxon>
    </lineage>
</organism>
<protein>
    <submittedName>
        <fullName evidence="1">Uncharacterized protein</fullName>
    </submittedName>
</protein>
<sequence>MDGFCREYDSLLTDFERRNAGGEVKEYRLRHCHAQVGAWVRMLPRLFPQLAPARVEAVIDHLWERAKDRQRRLSGDHPMLEQFWEVYEYLHERRGSDGVVQEMLNHSKDRRLIAINLPHFQEQAANARQNLPPACELTALFKASQRHRCLGMKSVRSAIFDKIMTCWVFEQEEGANREG</sequence>
<reference evidence="1" key="1">
    <citation type="submission" date="2019-08" db="EMBL/GenBank/DDBJ databases">
        <authorList>
            <person name="Kucharzyk K."/>
            <person name="Murdoch R.W."/>
            <person name="Higgins S."/>
            <person name="Loffler F."/>
        </authorList>
    </citation>
    <scope>NUCLEOTIDE SEQUENCE</scope>
</reference>
<proteinExistence type="predicted"/>
<evidence type="ECO:0000313" key="1">
    <source>
        <dbReference type="EMBL" id="MPN04332.1"/>
    </source>
</evidence>
<gene>
    <name evidence="1" type="ORF">SDC9_151569</name>
</gene>
<comment type="caution">
    <text evidence="1">The sequence shown here is derived from an EMBL/GenBank/DDBJ whole genome shotgun (WGS) entry which is preliminary data.</text>
</comment>
<name>A0A645ESS1_9ZZZZ</name>
<dbReference type="AlphaFoldDB" id="A0A645ESS1"/>
<dbReference type="EMBL" id="VSSQ01050252">
    <property type="protein sequence ID" value="MPN04332.1"/>
    <property type="molecule type" value="Genomic_DNA"/>
</dbReference>
<accession>A0A645ESS1</accession>